<dbReference type="RefSeq" id="WP_183896459.1">
    <property type="nucleotide sequence ID" value="NZ_JACIDV010000006.1"/>
</dbReference>
<proteinExistence type="predicted"/>
<name>A0A7W6CDD2_9HYPH</name>
<dbReference type="Gene3D" id="3.30.420.180">
    <property type="entry name" value="CobE/GbiG C-terminal domain"/>
    <property type="match status" value="1"/>
</dbReference>
<accession>A0A7W6CDD2</accession>
<dbReference type="SUPFAM" id="SSF159664">
    <property type="entry name" value="CobE/GbiG C-terminal domain-like"/>
    <property type="match status" value="1"/>
</dbReference>
<dbReference type="Pfam" id="PF01890">
    <property type="entry name" value="CbiG_C"/>
    <property type="match status" value="1"/>
</dbReference>
<dbReference type="PANTHER" id="PTHR37477">
    <property type="entry name" value="COBALT-PRECORRIN-5A HYDROLASE"/>
    <property type="match status" value="1"/>
</dbReference>
<keyword evidence="3" id="KW-1185">Reference proteome</keyword>
<feature type="domain" description="CobE/GbiG C-terminal" evidence="1">
    <location>
        <begin position="8"/>
        <end position="125"/>
    </location>
</feature>
<organism evidence="2 3">
    <name type="scientific">Rhizobium skierniewicense</name>
    <dbReference type="NCBI Taxonomy" id="984260"/>
    <lineage>
        <taxon>Bacteria</taxon>
        <taxon>Pseudomonadati</taxon>
        <taxon>Pseudomonadota</taxon>
        <taxon>Alphaproteobacteria</taxon>
        <taxon>Hyphomicrobiales</taxon>
        <taxon>Rhizobiaceae</taxon>
        <taxon>Rhizobium/Agrobacterium group</taxon>
        <taxon>Rhizobium</taxon>
    </lineage>
</organism>
<dbReference type="PANTHER" id="PTHR37477:SF1">
    <property type="entry name" value="COBALT-PRECORRIN-5A HYDROLASE"/>
    <property type="match status" value="1"/>
</dbReference>
<dbReference type="Proteomes" id="UP000565286">
    <property type="component" value="Unassembled WGS sequence"/>
</dbReference>
<evidence type="ECO:0000313" key="2">
    <source>
        <dbReference type="EMBL" id="MBB3946485.1"/>
    </source>
</evidence>
<keyword evidence="2" id="KW-0378">Hydrolase</keyword>
<dbReference type="InterPro" id="IPR052553">
    <property type="entry name" value="CbiG_hydrolase"/>
</dbReference>
<dbReference type="EC" id="3.7.1.12" evidence="2"/>
<dbReference type="EMBL" id="JACIDV010000006">
    <property type="protein sequence ID" value="MBB3946485.1"/>
    <property type="molecule type" value="Genomic_DNA"/>
</dbReference>
<dbReference type="InterPro" id="IPR036518">
    <property type="entry name" value="CobE/GbiG_C_sf"/>
</dbReference>
<dbReference type="AlphaFoldDB" id="A0A7W6CDD2"/>
<reference evidence="2 3" key="1">
    <citation type="submission" date="2020-08" db="EMBL/GenBank/DDBJ databases">
        <title>Genomic Encyclopedia of Type Strains, Phase IV (KMG-IV): sequencing the most valuable type-strain genomes for metagenomic binning, comparative biology and taxonomic classification.</title>
        <authorList>
            <person name="Goeker M."/>
        </authorList>
    </citation>
    <scope>NUCLEOTIDE SEQUENCE [LARGE SCALE GENOMIC DNA]</scope>
    <source>
        <strain evidence="2 3">DSM 26438</strain>
    </source>
</reference>
<dbReference type="GO" id="GO:0043779">
    <property type="term" value="F:cobalt-precorrin-5A acetaldehyde-lyase activity"/>
    <property type="evidence" value="ECO:0007669"/>
    <property type="project" value="UniProtKB-EC"/>
</dbReference>
<sequence>MGLGQAVIVAGIGCRRGTSAEAIIAALNEASRVYGAKVDFIVTAPIKGDEPGLMEAATRLGMALVVVARADFEQAGHRTITESATSLKHAGSPSLSEAAALAALGPHSRLIAARMVIGDITVAFATSGDEQ</sequence>
<dbReference type="GO" id="GO:0009236">
    <property type="term" value="P:cobalamin biosynthetic process"/>
    <property type="evidence" value="ECO:0007669"/>
    <property type="project" value="InterPro"/>
</dbReference>
<comment type="caution">
    <text evidence="2">The sequence shown here is derived from an EMBL/GenBank/DDBJ whole genome shotgun (WGS) entry which is preliminary data.</text>
</comment>
<gene>
    <name evidence="2" type="ORF">GGQ73_002438</name>
</gene>
<evidence type="ECO:0000313" key="3">
    <source>
        <dbReference type="Proteomes" id="UP000565286"/>
    </source>
</evidence>
<evidence type="ECO:0000259" key="1">
    <source>
        <dbReference type="Pfam" id="PF01890"/>
    </source>
</evidence>
<protein>
    <submittedName>
        <fullName evidence="2">Cobalt-precorrin 5A hydrolase</fullName>
        <ecNumber evidence="2">3.7.1.12</ecNumber>
    </submittedName>
</protein>
<dbReference type="InterPro" id="IPR002750">
    <property type="entry name" value="CobE/GbiG_C"/>
</dbReference>